<dbReference type="SUPFAM" id="SSF82185">
    <property type="entry name" value="Histone H3 K4-specific methyltransferase SET7/9 N-terminal domain"/>
    <property type="match status" value="1"/>
</dbReference>
<evidence type="ECO:0000313" key="1">
    <source>
        <dbReference type="EMBL" id="AWG23324.1"/>
    </source>
</evidence>
<reference evidence="1 2" key="1">
    <citation type="submission" date="2017-04" db="EMBL/GenBank/DDBJ databases">
        <title>Compelte genome sequence of WV33.</title>
        <authorList>
            <person name="Lee P.C."/>
        </authorList>
    </citation>
    <scope>NUCLEOTIDE SEQUENCE [LARGE SCALE GENOMIC DNA]</scope>
    <source>
        <strain evidence="1 2">WV33</strain>
    </source>
</reference>
<dbReference type="KEGG" id="ffa:FFWV33_18205"/>
<protein>
    <recommendedName>
        <fullName evidence="3">Membrane-binding protein</fullName>
    </recommendedName>
</protein>
<evidence type="ECO:0008006" key="3">
    <source>
        <dbReference type="Google" id="ProtNLM"/>
    </source>
</evidence>
<dbReference type="OrthoDB" id="1223552at2"/>
<dbReference type="Gene3D" id="3.90.930.1">
    <property type="match status" value="1"/>
</dbReference>
<dbReference type="Proteomes" id="UP000244527">
    <property type="component" value="Chromosome"/>
</dbReference>
<organism evidence="1 2">
    <name type="scientific">Flavobacterium faecale</name>
    <dbReference type="NCBI Taxonomy" id="1355330"/>
    <lineage>
        <taxon>Bacteria</taxon>
        <taxon>Pseudomonadati</taxon>
        <taxon>Bacteroidota</taxon>
        <taxon>Flavobacteriia</taxon>
        <taxon>Flavobacteriales</taxon>
        <taxon>Flavobacteriaceae</taxon>
        <taxon>Flavobacterium</taxon>
    </lineage>
</organism>
<dbReference type="EMBL" id="CP020918">
    <property type="protein sequence ID" value="AWG23324.1"/>
    <property type="molecule type" value="Genomic_DNA"/>
</dbReference>
<proteinExistence type="predicted"/>
<gene>
    <name evidence="1" type="ORF">FFWV33_18205</name>
</gene>
<keyword evidence="2" id="KW-1185">Reference proteome</keyword>
<name>A0A2S1LHU2_9FLAO</name>
<accession>A0A2S1LHU2</accession>
<dbReference type="RefSeq" id="WP_108742220.1">
    <property type="nucleotide sequence ID" value="NZ_CP020918.1"/>
</dbReference>
<evidence type="ECO:0000313" key="2">
    <source>
        <dbReference type="Proteomes" id="UP000244527"/>
    </source>
</evidence>
<sequence>MIKALFFLVFMTIFGNSEPREYAKNYYSNGTLQSEGWVLQGKKVDYWYYYYSNGTKKEEGHFVANKKCKWWIFYTSEGVIIRKTEYLNDKVNGLSIVYKDGDVVKAEKYKMGTKTNEWTSLSAYRNDQNK</sequence>
<dbReference type="AlphaFoldDB" id="A0A2S1LHU2"/>